<organism evidence="1 2">
    <name type="scientific">Thelephora ganbajun</name>
    <name type="common">Ganba fungus</name>
    <dbReference type="NCBI Taxonomy" id="370292"/>
    <lineage>
        <taxon>Eukaryota</taxon>
        <taxon>Fungi</taxon>
        <taxon>Dikarya</taxon>
        <taxon>Basidiomycota</taxon>
        <taxon>Agaricomycotina</taxon>
        <taxon>Agaricomycetes</taxon>
        <taxon>Thelephorales</taxon>
        <taxon>Thelephoraceae</taxon>
        <taxon>Thelephora</taxon>
    </lineage>
</organism>
<evidence type="ECO:0000313" key="2">
    <source>
        <dbReference type="Proteomes" id="UP000886501"/>
    </source>
</evidence>
<sequence>MPTSIRDKFDEQRREELEGIARVSLDIRRAVTAALPTPPEQFLTLNVPGKVLNFKDFTDGWDDAILCDDMPTLSGIQLGPTGRSIAQSYGATLSRLCPNGSTTGIPDDTGSLSDEEKHYQIAMEWLLAKDPDHPKQSRIDLYKEKQTEYTDAFERKIRAFNDALERVMADPRHPTLKEQREAYDTWVQENQKTYNNHIQAAYMDWVTTGKKEEVEYYFAIVDNDSAMSRVEASKKAMRNAIISDPDGTAEYNKVMLTPSNWAWLALKKMKTGPPEETEETLTYKITRLMEINAILQGTVKDPSVLSSGTGDVPDLPAQPKDLPSNVDSFLRGLKEYQTALTNYQRDTSNKDKKNALETANKNFNTTRDTLSKGFGEIQRAGIGLLNQRAAKSQDGLFENQAEAIKLQIVVNEAKITAFEDKLKALVPADNASSFQDVIAQSAGIPPPLPDAPANVEDAPDFWTKINVEVSSRHTEQSQTKSSSYSVGGSVGWGLVSIGGSHSQSADAARQMANASVKVSFECMRVDITRSWLRGELFYDDGLKVLKDDYVSPGPDVLSKLIDPEKDYVPDEDEKLTPFILAANVVFEITGETSDIQSHFSTSTSAGTYLGYGPFSIGGSYSNTSTSASSTCEATANGCKITIKSPQVIGWVSQIVPALPRVASTQH</sequence>
<dbReference type="EMBL" id="MU118023">
    <property type="protein sequence ID" value="KAF9647947.1"/>
    <property type="molecule type" value="Genomic_DNA"/>
</dbReference>
<evidence type="ECO:0000313" key="1">
    <source>
        <dbReference type="EMBL" id="KAF9647947.1"/>
    </source>
</evidence>
<proteinExistence type="predicted"/>
<name>A0ACB6ZEH3_THEGA</name>
<reference evidence="1" key="2">
    <citation type="journal article" date="2020" name="Nat. Commun.">
        <title>Large-scale genome sequencing of mycorrhizal fungi provides insights into the early evolution of symbiotic traits.</title>
        <authorList>
            <person name="Miyauchi S."/>
            <person name="Kiss E."/>
            <person name="Kuo A."/>
            <person name="Drula E."/>
            <person name="Kohler A."/>
            <person name="Sanchez-Garcia M."/>
            <person name="Morin E."/>
            <person name="Andreopoulos B."/>
            <person name="Barry K.W."/>
            <person name="Bonito G."/>
            <person name="Buee M."/>
            <person name="Carver A."/>
            <person name="Chen C."/>
            <person name="Cichocki N."/>
            <person name="Clum A."/>
            <person name="Culley D."/>
            <person name="Crous P.W."/>
            <person name="Fauchery L."/>
            <person name="Girlanda M."/>
            <person name="Hayes R.D."/>
            <person name="Keri Z."/>
            <person name="LaButti K."/>
            <person name="Lipzen A."/>
            <person name="Lombard V."/>
            <person name="Magnuson J."/>
            <person name="Maillard F."/>
            <person name="Murat C."/>
            <person name="Nolan M."/>
            <person name="Ohm R.A."/>
            <person name="Pangilinan J."/>
            <person name="Pereira M.F."/>
            <person name="Perotto S."/>
            <person name="Peter M."/>
            <person name="Pfister S."/>
            <person name="Riley R."/>
            <person name="Sitrit Y."/>
            <person name="Stielow J.B."/>
            <person name="Szollosi G."/>
            <person name="Zifcakova L."/>
            <person name="Stursova M."/>
            <person name="Spatafora J.W."/>
            <person name="Tedersoo L."/>
            <person name="Vaario L.M."/>
            <person name="Yamada A."/>
            <person name="Yan M."/>
            <person name="Wang P."/>
            <person name="Xu J."/>
            <person name="Bruns T."/>
            <person name="Baldrian P."/>
            <person name="Vilgalys R."/>
            <person name="Dunand C."/>
            <person name="Henrissat B."/>
            <person name="Grigoriev I.V."/>
            <person name="Hibbett D."/>
            <person name="Nagy L.G."/>
            <person name="Martin F.M."/>
        </authorList>
    </citation>
    <scope>NUCLEOTIDE SEQUENCE</scope>
    <source>
        <strain evidence="1">P2</strain>
    </source>
</reference>
<accession>A0ACB6ZEH3</accession>
<keyword evidence="2" id="KW-1185">Reference proteome</keyword>
<comment type="caution">
    <text evidence="1">The sequence shown here is derived from an EMBL/GenBank/DDBJ whole genome shotgun (WGS) entry which is preliminary data.</text>
</comment>
<reference evidence="1" key="1">
    <citation type="submission" date="2019-10" db="EMBL/GenBank/DDBJ databases">
        <authorList>
            <consortium name="DOE Joint Genome Institute"/>
            <person name="Kuo A."/>
            <person name="Miyauchi S."/>
            <person name="Kiss E."/>
            <person name="Drula E."/>
            <person name="Kohler A."/>
            <person name="Sanchez-Garcia M."/>
            <person name="Andreopoulos B."/>
            <person name="Barry K.W."/>
            <person name="Bonito G."/>
            <person name="Buee M."/>
            <person name="Carver A."/>
            <person name="Chen C."/>
            <person name="Cichocki N."/>
            <person name="Clum A."/>
            <person name="Culley D."/>
            <person name="Crous P.W."/>
            <person name="Fauchery L."/>
            <person name="Girlanda M."/>
            <person name="Hayes R."/>
            <person name="Keri Z."/>
            <person name="Labutti K."/>
            <person name="Lipzen A."/>
            <person name="Lombard V."/>
            <person name="Magnuson J."/>
            <person name="Maillard F."/>
            <person name="Morin E."/>
            <person name="Murat C."/>
            <person name="Nolan M."/>
            <person name="Ohm R."/>
            <person name="Pangilinan J."/>
            <person name="Pereira M."/>
            <person name="Perotto S."/>
            <person name="Peter M."/>
            <person name="Riley R."/>
            <person name="Sitrit Y."/>
            <person name="Stielow B."/>
            <person name="Szollosi G."/>
            <person name="Zifcakova L."/>
            <person name="Stursova M."/>
            <person name="Spatafora J.W."/>
            <person name="Tedersoo L."/>
            <person name="Vaario L.-M."/>
            <person name="Yamada A."/>
            <person name="Yan M."/>
            <person name="Wang P."/>
            <person name="Xu J."/>
            <person name="Bruns T."/>
            <person name="Baldrian P."/>
            <person name="Vilgalys R."/>
            <person name="Henrissat B."/>
            <person name="Grigoriev I.V."/>
            <person name="Hibbett D."/>
            <person name="Nagy L.G."/>
            <person name="Martin F.M."/>
        </authorList>
    </citation>
    <scope>NUCLEOTIDE SEQUENCE</scope>
    <source>
        <strain evidence="1">P2</strain>
    </source>
</reference>
<dbReference type="Proteomes" id="UP000886501">
    <property type="component" value="Unassembled WGS sequence"/>
</dbReference>
<gene>
    <name evidence="1" type="ORF">BDM02DRAFT_3187569</name>
</gene>
<protein>
    <submittedName>
        <fullName evidence="1">Uncharacterized protein</fullName>
    </submittedName>
</protein>